<feature type="chain" id="PRO_5045308506" evidence="1">
    <location>
        <begin position="24"/>
        <end position="426"/>
    </location>
</feature>
<protein>
    <submittedName>
        <fullName evidence="2">Membrane dipeptidase</fullName>
        <ecNumber evidence="2">3.4.13.-</ecNumber>
    </submittedName>
</protein>
<gene>
    <name evidence="2" type="ORF">RGQ13_08185</name>
</gene>
<dbReference type="EMBL" id="CP134145">
    <property type="protein sequence ID" value="WNC73956.1"/>
    <property type="molecule type" value="Genomic_DNA"/>
</dbReference>
<accession>A0ABY9TZC1</accession>
<dbReference type="PROSITE" id="PS51365">
    <property type="entry name" value="RENAL_DIPEPTIDASE_2"/>
    <property type="match status" value="1"/>
</dbReference>
<dbReference type="SUPFAM" id="SSF51556">
    <property type="entry name" value="Metallo-dependent hydrolases"/>
    <property type="match status" value="1"/>
</dbReference>
<organism evidence="2 3">
    <name type="scientific">Thalassotalea psychrophila</name>
    <dbReference type="NCBI Taxonomy" id="3065647"/>
    <lineage>
        <taxon>Bacteria</taxon>
        <taxon>Pseudomonadati</taxon>
        <taxon>Pseudomonadota</taxon>
        <taxon>Gammaproteobacteria</taxon>
        <taxon>Alteromonadales</taxon>
        <taxon>Colwelliaceae</taxon>
        <taxon>Thalassotalea</taxon>
    </lineage>
</organism>
<evidence type="ECO:0000313" key="2">
    <source>
        <dbReference type="EMBL" id="WNC73956.1"/>
    </source>
</evidence>
<feature type="signal peptide" evidence="1">
    <location>
        <begin position="1"/>
        <end position="23"/>
    </location>
</feature>
<evidence type="ECO:0000313" key="3">
    <source>
        <dbReference type="Proteomes" id="UP001258994"/>
    </source>
</evidence>
<name>A0ABY9TZC1_9GAMM</name>
<evidence type="ECO:0000256" key="1">
    <source>
        <dbReference type="SAM" id="SignalP"/>
    </source>
</evidence>
<dbReference type="Proteomes" id="UP001258994">
    <property type="component" value="Chromosome"/>
</dbReference>
<dbReference type="Pfam" id="PF01244">
    <property type="entry name" value="Peptidase_M19"/>
    <property type="match status" value="1"/>
</dbReference>
<dbReference type="InterPro" id="IPR032466">
    <property type="entry name" value="Metal_Hydrolase"/>
</dbReference>
<dbReference type="GO" id="GO:0016805">
    <property type="term" value="F:dipeptidase activity"/>
    <property type="evidence" value="ECO:0007669"/>
    <property type="project" value="UniProtKB-KW"/>
</dbReference>
<keyword evidence="3" id="KW-1185">Reference proteome</keyword>
<dbReference type="PANTHER" id="PTHR10443:SF12">
    <property type="entry name" value="DIPEPTIDASE"/>
    <property type="match status" value="1"/>
</dbReference>
<dbReference type="InterPro" id="IPR008257">
    <property type="entry name" value="Pept_M19"/>
</dbReference>
<dbReference type="PANTHER" id="PTHR10443">
    <property type="entry name" value="MICROSOMAL DIPEPTIDASE"/>
    <property type="match status" value="1"/>
</dbReference>
<keyword evidence="2" id="KW-0645">Protease</keyword>
<keyword evidence="2" id="KW-0378">Hydrolase</keyword>
<keyword evidence="2" id="KW-0224">Dipeptidase</keyword>
<dbReference type="EC" id="3.4.13.-" evidence="2"/>
<keyword evidence="1" id="KW-0732">Signal</keyword>
<dbReference type="Gene3D" id="3.20.20.140">
    <property type="entry name" value="Metal-dependent hydrolases"/>
    <property type="match status" value="1"/>
</dbReference>
<proteinExistence type="predicted"/>
<dbReference type="RefSeq" id="WP_348393066.1">
    <property type="nucleotide sequence ID" value="NZ_CP134145.1"/>
</dbReference>
<reference evidence="3" key="1">
    <citation type="submission" date="2023-09" db="EMBL/GenBank/DDBJ databases">
        <authorList>
            <person name="Li S."/>
            <person name="Li X."/>
            <person name="Zhang C."/>
            <person name="Zhao Z."/>
        </authorList>
    </citation>
    <scope>NUCLEOTIDE SEQUENCE [LARGE SCALE GENOMIC DNA]</scope>
    <source>
        <strain evidence="3">SQ149</strain>
    </source>
</reference>
<sequence>MKTQITILALTMSVAFSSFSYNAGDEAKVQNTGVHQGYSATADQYEVDGKVISNVDTKATLWNPRGKTEQQLQERGKFLGEAYDLSRSKEQQTRAKKAQTKYQDAIYINSVMIGSVGMVWMPEVTFADGIQRNLDSGASAVSVTAFAYPGDGEMPVMERLDRSRKIIDSNDDFVLIDGVDSILQAKKDGKIAVIFNTQGTDYAIDDPSQLDEAYKRGVRVTNMIYNNDNALAGGGSKQASGLTNLGKEMVQRANKLGMVMDCSHSSNQTCLDVAKTSTKPIVASHSNPDKLQVMGRNMSDEAMKAVASTGGAICSVGVGIFMNEDLDSSPERLVEQIVYTANLIGKDKTCYATDYMHNASDFFMKGVRQYEVFPPEKGFGAPATNIASEHIWDIVAILEQDHGWSEVEIRGFLGENLLRVYKANWK</sequence>